<protein>
    <submittedName>
        <fullName evidence="2">Uncharacterized protein</fullName>
    </submittedName>
</protein>
<dbReference type="AlphaFoldDB" id="A0A0L0EWX7"/>
<gene>
    <name evidence="2" type="ORF">AC626_01550</name>
</gene>
<reference evidence="3" key="1">
    <citation type="submission" date="2015-07" db="EMBL/GenBank/DDBJ databases">
        <title>Draft genome sequence of a Pseudoalteromonas rubra strain, OCN096, isolated from Kaneohe Bay, Oahu, Hawaii.</title>
        <authorList>
            <person name="Beurmann S."/>
            <person name="Ushijima B."/>
            <person name="Belcaid M."/>
            <person name="Callahan S.M."/>
            <person name="Aeby G.S."/>
        </authorList>
    </citation>
    <scope>NUCLEOTIDE SEQUENCE [LARGE SCALE GENOMIC DNA]</scope>
    <source>
        <strain evidence="3">OCN096</strain>
    </source>
</reference>
<dbReference type="Proteomes" id="UP000036850">
    <property type="component" value="Unassembled WGS sequence"/>
</dbReference>
<keyword evidence="1" id="KW-1133">Transmembrane helix</keyword>
<evidence type="ECO:0000256" key="1">
    <source>
        <dbReference type="SAM" id="Phobius"/>
    </source>
</evidence>
<feature type="transmembrane region" description="Helical" evidence="1">
    <location>
        <begin position="12"/>
        <end position="35"/>
    </location>
</feature>
<sequence length="119" mass="12814">MHKSLKFVDLLVRYMAIVGLAVFGSIAGLLALTALGSPGLSGTSQILGTLQILVCVVAIWLVMYMAYSPKLLAKYTPLSESVAVIIARIIVYPIGTVLGFLLIRQILLVAVPDLLRVFQ</sequence>
<feature type="transmembrane region" description="Helical" evidence="1">
    <location>
        <begin position="82"/>
        <end position="103"/>
    </location>
</feature>
<proteinExistence type="predicted"/>
<name>A0A0L0EWX7_9GAMM</name>
<dbReference type="EMBL" id="LFZX01000006">
    <property type="protein sequence ID" value="KNC68945.1"/>
    <property type="molecule type" value="Genomic_DNA"/>
</dbReference>
<feature type="transmembrane region" description="Helical" evidence="1">
    <location>
        <begin position="47"/>
        <end position="67"/>
    </location>
</feature>
<comment type="caution">
    <text evidence="2">The sequence shown here is derived from an EMBL/GenBank/DDBJ whole genome shotgun (WGS) entry which is preliminary data.</text>
</comment>
<evidence type="ECO:0000313" key="2">
    <source>
        <dbReference type="EMBL" id="KNC68945.1"/>
    </source>
</evidence>
<dbReference type="PATRIC" id="fig|43658.6.peg.4872"/>
<evidence type="ECO:0000313" key="3">
    <source>
        <dbReference type="Proteomes" id="UP000036850"/>
    </source>
</evidence>
<keyword evidence="1" id="KW-0472">Membrane</keyword>
<organism evidence="2 3">
    <name type="scientific">Pseudoalteromonas rubra</name>
    <dbReference type="NCBI Taxonomy" id="43658"/>
    <lineage>
        <taxon>Bacteria</taxon>
        <taxon>Pseudomonadati</taxon>
        <taxon>Pseudomonadota</taxon>
        <taxon>Gammaproteobacteria</taxon>
        <taxon>Alteromonadales</taxon>
        <taxon>Pseudoalteromonadaceae</taxon>
        <taxon>Pseudoalteromonas</taxon>
    </lineage>
</organism>
<keyword evidence="1" id="KW-0812">Transmembrane</keyword>
<accession>A0A0L0EWX7</accession>